<keyword evidence="1" id="KW-0732">Signal</keyword>
<sequence length="108" mass="10664">MLFTGLIASVLAVAATAAPNRVLTKRQANTTPNVTPEQIAFAVQRADCDVLSCVGVVAAAGCIAAGIATADVPAVLACVVGGEGVLCDCAGCVDALNDFLVDNGICDA</sequence>
<evidence type="ECO:0000256" key="1">
    <source>
        <dbReference type="SAM" id="SignalP"/>
    </source>
</evidence>
<comment type="caution">
    <text evidence="2">The sequence shown here is derived from an EMBL/GenBank/DDBJ whole genome shotgun (WGS) entry which is preliminary data.</text>
</comment>
<dbReference type="OrthoDB" id="4757933at2759"/>
<proteinExistence type="predicted"/>
<feature type="signal peptide" evidence="1">
    <location>
        <begin position="1"/>
        <end position="17"/>
    </location>
</feature>
<evidence type="ECO:0000313" key="3">
    <source>
        <dbReference type="Proteomes" id="UP000325902"/>
    </source>
</evidence>
<reference evidence="2 3" key="1">
    <citation type="journal article" date="2019" name="Sci. Rep.">
        <title>A multi-omics analysis of the grapevine pathogen Lasiodiplodia theobromae reveals that temperature affects the expression of virulence- and pathogenicity-related genes.</title>
        <authorList>
            <person name="Felix C."/>
            <person name="Meneses R."/>
            <person name="Goncalves M.F.M."/>
            <person name="Tilleman L."/>
            <person name="Duarte A.S."/>
            <person name="Jorrin-Novo J.V."/>
            <person name="Van de Peer Y."/>
            <person name="Deforce D."/>
            <person name="Van Nieuwerburgh F."/>
            <person name="Esteves A.C."/>
            <person name="Alves A."/>
        </authorList>
    </citation>
    <scope>NUCLEOTIDE SEQUENCE [LARGE SCALE GENOMIC DNA]</scope>
    <source>
        <strain evidence="2 3">LA-SOL3</strain>
    </source>
</reference>
<feature type="chain" id="PRO_5025058212" description="Fungal calcium binding protein domain-containing protein" evidence="1">
    <location>
        <begin position="18"/>
        <end position="108"/>
    </location>
</feature>
<dbReference type="EMBL" id="VCHE01000129">
    <property type="protein sequence ID" value="KAB2570609.1"/>
    <property type="molecule type" value="Genomic_DNA"/>
</dbReference>
<dbReference type="Proteomes" id="UP000325902">
    <property type="component" value="Unassembled WGS sequence"/>
</dbReference>
<keyword evidence="3" id="KW-1185">Reference proteome</keyword>
<evidence type="ECO:0000313" key="2">
    <source>
        <dbReference type="EMBL" id="KAB2570609.1"/>
    </source>
</evidence>
<protein>
    <recommendedName>
        <fullName evidence="4">Fungal calcium binding protein domain-containing protein</fullName>
    </recommendedName>
</protein>
<accession>A0A5N5CYZ4</accession>
<dbReference type="AlphaFoldDB" id="A0A5N5CYZ4"/>
<organism evidence="2 3">
    <name type="scientific">Lasiodiplodia theobromae</name>
    <dbReference type="NCBI Taxonomy" id="45133"/>
    <lineage>
        <taxon>Eukaryota</taxon>
        <taxon>Fungi</taxon>
        <taxon>Dikarya</taxon>
        <taxon>Ascomycota</taxon>
        <taxon>Pezizomycotina</taxon>
        <taxon>Dothideomycetes</taxon>
        <taxon>Dothideomycetes incertae sedis</taxon>
        <taxon>Botryosphaeriales</taxon>
        <taxon>Botryosphaeriaceae</taxon>
        <taxon>Lasiodiplodia</taxon>
    </lineage>
</organism>
<gene>
    <name evidence="2" type="ORF">DBV05_g10720</name>
</gene>
<name>A0A5N5CYZ4_9PEZI</name>
<evidence type="ECO:0008006" key="4">
    <source>
        <dbReference type="Google" id="ProtNLM"/>
    </source>
</evidence>